<sequence length="216" mass="23841">MPSGKSSGKHSSQLLISVVIAQPKIMATQSVPPCPAPLPADSHSREAMDRILQEIAAVGRRLEAMDAKISDLTMASTSIRGDIAGFRETATDLDRPLMTVEDQVAALLNQETELRSLRAKVTDLEDRSRRDNVCLFGIPEYKEGSDIKTFLTNLLPEVRGLFFSPLLEFQRAHRIGPLHKETPTSLFPSSLVSCFMNKPVRPSRQPRPVYSGGSRD</sequence>
<proteinExistence type="predicted"/>
<keyword evidence="2" id="KW-1185">Reference proteome</keyword>
<accession>A0AAV7PF23</accession>
<evidence type="ECO:0000313" key="2">
    <source>
        <dbReference type="Proteomes" id="UP001066276"/>
    </source>
</evidence>
<dbReference type="PANTHER" id="PTHR11505">
    <property type="entry name" value="L1 TRANSPOSABLE ELEMENT-RELATED"/>
    <property type="match status" value="1"/>
</dbReference>
<dbReference type="AlphaFoldDB" id="A0AAV7PF23"/>
<dbReference type="Gene3D" id="3.30.70.1820">
    <property type="entry name" value="L1 transposable element, RRM domain"/>
    <property type="match status" value="1"/>
</dbReference>
<dbReference type="Proteomes" id="UP001066276">
    <property type="component" value="Chromosome 7"/>
</dbReference>
<reference evidence="1" key="1">
    <citation type="journal article" date="2022" name="bioRxiv">
        <title>Sequencing and chromosome-scale assembly of the giantPleurodeles waltlgenome.</title>
        <authorList>
            <person name="Brown T."/>
            <person name="Elewa A."/>
            <person name="Iarovenko S."/>
            <person name="Subramanian E."/>
            <person name="Araus A.J."/>
            <person name="Petzold A."/>
            <person name="Susuki M."/>
            <person name="Suzuki K.-i.T."/>
            <person name="Hayashi T."/>
            <person name="Toyoda A."/>
            <person name="Oliveira C."/>
            <person name="Osipova E."/>
            <person name="Leigh N.D."/>
            <person name="Simon A."/>
            <person name="Yun M.H."/>
        </authorList>
    </citation>
    <scope>NUCLEOTIDE SEQUENCE</scope>
    <source>
        <strain evidence="1">20211129_DDA</strain>
        <tissue evidence="1">Liver</tissue>
    </source>
</reference>
<comment type="caution">
    <text evidence="1">The sequence shown here is derived from an EMBL/GenBank/DDBJ whole genome shotgun (WGS) entry which is preliminary data.</text>
</comment>
<gene>
    <name evidence="1" type="ORF">NDU88_004394</name>
</gene>
<evidence type="ECO:0000313" key="1">
    <source>
        <dbReference type="EMBL" id="KAJ1125981.1"/>
    </source>
</evidence>
<protein>
    <submittedName>
        <fullName evidence="1">Uncharacterized protein</fullName>
    </submittedName>
</protein>
<dbReference type="InterPro" id="IPR004244">
    <property type="entry name" value="Transposase_22"/>
</dbReference>
<dbReference type="EMBL" id="JANPWB010000011">
    <property type="protein sequence ID" value="KAJ1125981.1"/>
    <property type="molecule type" value="Genomic_DNA"/>
</dbReference>
<organism evidence="1 2">
    <name type="scientific">Pleurodeles waltl</name>
    <name type="common">Iberian ribbed newt</name>
    <dbReference type="NCBI Taxonomy" id="8319"/>
    <lineage>
        <taxon>Eukaryota</taxon>
        <taxon>Metazoa</taxon>
        <taxon>Chordata</taxon>
        <taxon>Craniata</taxon>
        <taxon>Vertebrata</taxon>
        <taxon>Euteleostomi</taxon>
        <taxon>Amphibia</taxon>
        <taxon>Batrachia</taxon>
        <taxon>Caudata</taxon>
        <taxon>Salamandroidea</taxon>
        <taxon>Salamandridae</taxon>
        <taxon>Pleurodelinae</taxon>
        <taxon>Pleurodeles</taxon>
    </lineage>
</organism>
<name>A0AAV7PF23_PLEWA</name>